<dbReference type="AlphaFoldDB" id="A0A450YAS2"/>
<gene>
    <name evidence="2" type="ORF">BECKTC1821D_GA0114238_100519</name>
</gene>
<organism evidence="2">
    <name type="scientific">Candidatus Kentrum sp. TC</name>
    <dbReference type="NCBI Taxonomy" id="2126339"/>
    <lineage>
        <taxon>Bacteria</taxon>
        <taxon>Pseudomonadati</taxon>
        <taxon>Pseudomonadota</taxon>
        <taxon>Gammaproteobacteria</taxon>
        <taxon>Candidatus Kentrum</taxon>
    </lineage>
</organism>
<dbReference type="EMBL" id="CAADFS010000005">
    <property type="protein sequence ID" value="VFK38646.1"/>
    <property type="molecule type" value="Genomic_DNA"/>
</dbReference>
<reference evidence="2" key="1">
    <citation type="submission" date="2019-02" db="EMBL/GenBank/DDBJ databases">
        <authorList>
            <person name="Gruber-Vodicka R. H."/>
            <person name="Seah K. B. B."/>
        </authorList>
    </citation>
    <scope>NUCLEOTIDE SEQUENCE</scope>
    <source>
        <strain evidence="2">BECK_BZ123</strain>
    </source>
</reference>
<name>A0A450YAS2_9GAMM</name>
<proteinExistence type="predicted"/>
<feature type="region of interest" description="Disordered" evidence="1">
    <location>
        <begin position="1"/>
        <end position="40"/>
    </location>
</feature>
<feature type="region of interest" description="Disordered" evidence="1">
    <location>
        <begin position="99"/>
        <end position="132"/>
    </location>
</feature>
<accession>A0A450YAS2</accession>
<evidence type="ECO:0000313" key="2">
    <source>
        <dbReference type="EMBL" id="VFK38646.1"/>
    </source>
</evidence>
<evidence type="ECO:0000256" key="1">
    <source>
        <dbReference type="SAM" id="MobiDB-lite"/>
    </source>
</evidence>
<protein>
    <submittedName>
        <fullName evidence="2">Uncharacterized protein</fullName>
    </submittedName>
</protein>
<sequence>MIGSCSIPDSAPDRQRWRTGVDSYPQSAREPDSASASNESLRFAMDIAPPDTPRANIPFISSPSLSRIAPTTDCSLVSKRSSMVKNRVRVGEPDIAPHSLGRWRRGARSSGIQRRSAGFRPQGPFPSEHPRRRQANTWGKWLVAASILSWRAASISTTSAPVVCHMARIRTKAAELDHVGVRFTKALLLLSRQPAQATY</sequence>